<feature type="transmembrane region" description="Helical" evidence="19">
    <location>
        <begin position="60"/>
        <end position="89"/>
    </location>
</feature>
<evidence type="ECO:0000256" key="12">
    <source>
        <dbReference type="ARBA" id="ARBA00022695"/>
    </source>
</evidence>
<dbReference type="PANTHER" id="PTHR46382:SF1">
    <property type="entry name" value="PHOSPHATIDATE CYTIDYLYLTRANSFERASE"/>
    <property type="match status" value="1"/>
</dbReference>
<reference evidence="20 21" key="1">
    <citation type="submission" date="2016-11" db="EMBL/GenBank/DDBJ databases">
        <authorList>
            <person name="Jaros S."/>
            <person name="Januszkiewicz K."/>
            <person name="Wedrychowicz H."/>
        </authorList>
    </citation>
    <scope>NUCLEOTIDE SEQUENCE [LARGE SCALE GENOMIC DNA]</scope>
    <source>
        <strain evidence="20 21">DSM 29589</strain>
    </source>
</reference>
<evidence type="ECO:0000313" key="20">
    <source>
        <dbReference type="EMBL" id="SHK99213.1"/>
    </source>
</evidence>
<keyword evidence="12 18" id="KW-0548">Nucleotidyltransferase</keyword>
<evidence type="ECO:0000256" key="1">
    <source>
        <dbReference type="ARBA" id="ARBA00001698"/>
    </source>
</evidence>
<dbReference type="Pfam" id="PF01148">
    <property type="entry name" value="CTP_transf_1"/>
    <property type="match status" value="1"/>
</dbReference>
<keyword evidence="10 18" id="KW-0808">Transferase</keyword>
<comment type="similarity">
    <text evidence="5 18">Belongs to the CDS family.</text>
</comment>
<dbReference type="PROSITE" id="PS01315">
    <property type="entry name" value="CDS"/>
    <property type="match status" value="1"/>
</dbReference>
<evidence type="ECO:0000256" key="19">
    <source>
        <dbReference type="SAM" id="Phobius"/>
    </source>
</evidence>
<evidence type="ECO:0000256" key="3">
    <source>
        <dbReference type="ARBA" id="ARBA00005119"/>
    </source>
</evidence>
<dbReference type="RefSeq" id="WP_073031759.1">
    <property type="nucleotide sequence ID" value="NZ_BMLR01000001.1"/>
</dbReference>
<keyword evidence="16" id="KW-0594">Phospholipid biosynthesis</keyword>
<evidence type="ECO:0000256" key="11">
    <source>
        <dbReference type="ARBA" id="ARBA00022692"/>
    </source>
</evidence>
<evidence type="ECO:0000256" key="6">
    <source>
        <dbReference type="ARBA" id="ARBA00012487"/>
    </source>
</evidence>
<dbReference type="EMBL" id="FRBR01000001">
    <property type="protein sequence ID" value="SHK99213.1"/>
    <property type="molecule type" value="Genomic_DNA"/>
</dbReference>
<feature type="transmembrane region" description="Helical" evidence="19">
    <location>
        <begin position="168"/>
        <end position="193"/>
    </location>
</feature>
<evidence type="ECO:0000256" key="8">
    <source>
        <dbReference type="ARBA" id="ARBA00022475"/>
    </source>
</evidence>
<dbReference type="PANTHER" id="PTHR46382">
    <property type="entry name" value="PHOSPHATIDATE CYTIDYLYLTRANSFERASE"/>
    <property type="match status" value="1"/>
</dbReference>
<evidence type="ECO:0000256" key="5">
    <source>
        <dbReference type="ARBA" id="ARBA00010185"/>
    </source>
</evidence>
<evidence type="ECO:0000256" key="13">
    <source>
        <dbReference type="ARBA" id="ARBA00022989"/>
    </source>
</evidence>
<dbReference type="OrthoDB" id="9799199at2"/>
<sequence>MSAPAQWHDLAPRVLSGVAMAVAGAAAVWAGGWVFTIAVCLLAGLMIWECTGMFGVPGRASLPILGAATLVGALNLPGIIVAPLLVAVAFVGAGQAARDKVLYAVCVLWVLLGCYMIAVLRSDAGLVWVLWLVLVVVVSDVAGYFAGRMLGGPKFWPRVSPKKTWSGTAAGWIGAAVIGLIFALPTGAGWLLVPVSVLVGFAGQMGDIAESAVKRRVGVKDSSALIPGHGGVLDRFDAMLGAGLVVMALWALKLLPGLA</sequence>
<keyword evidence="14" id="KW-0443">Lipid metabolism</keyword>
<name>A0A1M6WZW7_9RHOB</name>
<keyword evidence="15 19" id="KW-0472">Membrane</keyword>
<feature type="transmembrane region" description="Helical" evidence="19">
    <location>
        <begin position="238"/>
        <end position="255"/>
    </location>
</feature>
<dbReference type="GO" id="GO:0005886">
    <property type="term" value="C:plasma membrane"/>
    <property type="evidence" value="ECO:0007669"/>
    <property type="project" value="UniProtKB-SubCell"/>
</dbReference>
<keyword evidence="13 19" id="KW-1133">Transmembrane helix</keyword>
<comment type="pathway">
    <text evidence="3 18">Phospholipid metabolism; CDP-diacylglycerol biosynthesis; CDP-diacylglycerol from sn-glycerol 3-phosphate: step 3/3.</text>
</comment>
<dbReference type="STRING" id="337701.SAMN05444398_101221"/>
<evidence type="ECO:0000256" key="15">
    <source>
        <dbReference type="ARBA" id="ARBA00023136"/>
    </source>
</evidence>
<dbReference type="GO" id="GO:0016024">
    <property type="term" value="P:CDP-diacylglycerol biosynthetic process"/>
    <property type="evidence" value="ECO:0007669"/>
    <property type="project" value="UniProtKB-UniPathway"/>
</dbReference>
<evidence type="ECO:0000256" key="4">
    <source>
        <dbReference type="ARBA" id="ARBA00005189"/>
    </source>
</evidence>
<keyword evidence="17" id="KW-1208">Phospholipid metabolism</keyword>
<dbReference type="InterPro" id="IPR000374">
    <property type="entry name" value="PC_trans"/>
</dbReference>
<keyword evidence="21" id="KW-1185">Reference proteome</keyword>
<evidence type="ECO:0000256" key="18">
    <source>
        <dbReference type="RuleBase" id="RU003938"/>
    </source>
</evidence>
<dbReference type="Proteomes" id="UP000183974">
    <property type="component" value="Unassembled WGS sequence"/>
</dbReference>
<dbReference type="UniPathway" id="UPA00557">
    <property type="reaction ID" value="UER00614"/>
</dbReference>
<comment type="pathway">
    <text evidence="4">Lipid metabolism.</text>
</comment>
<evidence type="ECO:0000256" key="9">
    <source>
        <dbReference type="ARBA" id="ARBA00022516"/>
    </source>
</evidence>
<keyword evidence="9" id="KW-0444">Lipid biosynthesis</keyword>
<keyword evidence="11 18" id="KW-0812">Transmembrane</keyword>
<comment type="subcellular location">
    <subcellularLocation>
        <location evidence="2">Cell membrane</location>
        <topology evidence="2">Multi-pass membrane protein</topology>
    </subcellularLocation>
</comment>
<feature type="transmembrane region" description="Helical" evidence="19">
    <location>
        <begin position="126"/>
        <end position="147"/>
    </location>
</feature>
<evidence type="ECO:0000256" key="16">
    <source>
        <dbReference type="ARBA" id="ARBA00023209"/>
    </source>
</evidence>
<comment type="catalytic activity">
    <reaction evidence="1 18">
        <text>a 1,2-diacyl-sn-glycero-3-phosphate + CTP + H(+) = a CDP-1,2-diacyl-sn-glycerol + diphosphate</text>
        <dbReference type="Rhea" id="RHEA:16229"/>
        <dbReference type="ChEBI" id="CHEBI:15378"/>
        <dbReference type="ChEBI" id="CHEBI:33019"/>
        <dbReference type="ChEBI" id="CHEBI:37563"/>
        <dbReference type="ChEBI" id="CHEBI:58332"/>
        <dbReference type="ChEBI" id="CHEBI:58608"/>
        <dbReference type="EC" id="2.7.7.41"/>
    </reaction>
</comment>
<feature type="transmembrane region" description="Helical" evidence="19">
    <location>
        <begin position="21"/>
        <end position="48"/>
    </location>
</feature>
<evidence type="ECO:0000256" key="2">
    <source>
        <dbReference type="ARBA" id="ARBA00004651"/>
    </source>
</evidence>
<feature type="transmembrane region" description="Helical" evidence="19">
    <location>
        <begin position="101"/>
        <end position="120"/>
    </location>
</feature>
<dbReference type="GO" id="GO:0004605">
    <property type="term" value="F:phosphatidate cytidylyltransferase activity"/>
    <property type="evidence" value="ECO:0007669"/>
    <property type="project" value="UniProtKB-EC"/>
</dbReference>
<dbReference type="AlphaFoldDB" id="A0A1M6WZW7"/>
<evidence type="ECO:0000256" key="17">
    <source>
        <dbReference type="ARBA" id="ARBA00023264"/>
    </source>
</evidence>
<gene>
    <name evidence="20" type="ORF">SAMN05444398_101221</name>
</gene>
<organism evidence="20 21">
    <name type="scientific">Roseovarius pacificus</name>
    <dbReference type="NCBI Taxonomy" id="337701"/>
    <lineage>
        <taxon>Bacteria</taxon>
        <taxon>Pseudomonadati</taxon>
        <taxon>Pseudomonadota</taxon>
        <taxon>Alphaproteobacteria</taxon>
        <taxon>Rhodobacterales</taxon>
        <taxon>Roseobacteraceae</taxon>
        <taxon>Roseovarius</taxon>
    </lineage>
</organism>
<protein>
    <recommendedName>
        <fullName evidence="7 18">Phosphatidate cytidylyltransferase</fullName>
        <ecNumber evidence="6 18">2.7.7.41</ecNumber>
    </recommendedName>
</protein>
<evidence type="ECO:0000313" key="21">
    <source>
        <dbReference type="Proteomes" id="UP000183974"/>
    </source>
</evidence>
<evidence type="ECO:0000256" key="10">
    <source>
        <dbReference type="ARBA" id="ARBA00022679"/>
    </source>
</evidence>
<keyword evidence="8" id="KW-1003">Cell membrane</keyword>
<accession>A0A1M6WZW7</accession>
<proteinExistence type="inferred from homology"/>
<evidence type="ECO:0000256" key="7">
    <source>
        <dbReference type="ARBA" id="ARBA00019373"/>
    </source>
</evidence>
<dbReference type="EC" id="2.7.7.41" evidence="6 18"/>
<evidence type="ECO:0000256" key="14">
    <source>
        <dbReference type="ARBA" id="ARBA00023098"/>
    </source>
</evidence>